<protein>
    <submittedName>
        <fullName evidence="2">Uncharacterized protein</fullName>
    </submittedName>
</protein>
<gene>
    <name evidence="2" type="ORF">A0H81_08356</name>
</gene>
<sequence>MGWVTPENIAYVCVLARFILNDQREWHLDDGNFKGQDFYDLIVDSFKDDEDQIFGITDDKESSDKVEEDNEWTQMVAQRAARHAQALAAILTSPTCSPSPADDADSIGAAGNHGGISGEGSGERFKPRRRQDEDGYEDEDRHEDEDRVWDRDDNGPPKKTGPLDDLPEHF</sequence>
<dbReference type="InterPro" id="IPR046521">
    <property type="entry name" value="DUF6698"/>
</dbReference>
<reference evidence="2 3" key="1">
    <citation type="submission" date="2016-03" db="EMBL/GenBank/DDBJ databases">
        <title>Whole genome sequencing of Grifola frondosa 9006-11.</title>
        <authorList>
            <person name="Min B."/>
            <person name="Park H."/>
            <person name="Kim J.-G."/>
            <person name="Cho H."/>
            <person name="Oh Y.-L."/>
            <person name="Kong W.-S."/>
            <person name="Choi I.-G."/>
        </authorList>
    </citation>
    <scope>NUCLEOTIDE SEQUENCE [LARGE SCALE GENOMIC DNA]</scope>
    <source>
        <strain evidence="2 3">9006-11</strain>
    </source>
</reference>
<name>A0A1C7M2V6_GRIFR</name>
<dbReference type="Proteomes" id="UP000092993">
    <property type="component" value="Unassembled WGS sequence"/>
</dbReference>
<feature type="compositionally biased region" description="Basic and acidic residues" evidence="1">
    <location>
        <begin position="121"/>
        <end position="133"/>
    </location>
</feature>
<comment type="caution">
    <text evidence="2">The sequence shown here is derived from an EMBL/GenBank/DDBJ whole genome shotgun (WGS) entry which is preliminary data.</text>
</comment>
<dbReference type="AlphaFoldDB" id="A0A1C7M2V6"/>
<accession>A0A1C7M2V6</accession>
<proteinExistence type="predicted"/>
<evidence type="ECO:0000256" key="1">
    <source>
        <dbReference type="SAM" id="MobiDB-lite"/>
    </source>
</evidence>
<keyword evidence="3" id="KW-1185">Reference proteome</keyword>
<dbReference type="EMBL" id="LUGG01000011">
    <property type="protein sequence ID" value="OBZ71271.1"/>
    <property type="molecule type" value="Genomic_DNA"/>
</dbReference>
<dbReference type="Pfam" id="PF20414">
    <property type="entry name" value="DUF6698"/>
    <property type="match status" value="1"/>
</dbReference>
<feature type="region of interest" description="Disordered" evidence="1">
    <location>
        <begin position="91"/>
        <end position="170"/>
    </location>
</feature>
<evidence type="ECO:0000313" key="3">
    <source>
        <dbReference type="Proteomes" id="UP000092993"/>
    </source>
</evidence>
<organism evidence="2 3">
    <name type="scientific">Grifola frondosa</name>
    <name type="common">Maitake</name>
    <name type="synonym">Polyporus frondosus</name>
    <dbReference type="NCBI Taxonomy" id="5627"/>
    <lineage>
        <taxon>Eukaryota</taxon>
        <taxon>Fungi</taxon>
        <taxon>Dikarya</taxon>
        <taxon>Basidiomycota</taxon>
        <taxon>Agaricomycotina</taxon>
        <taxon>Agaricomycetes</taxon>
        <taxon>Polyporales</taxon>
        <taxon>Grifolaceae</taxon>
        <taxon>Grifola</taxon>
    </lineage>
</organism>
<feature type="compositionally biased region" description="Acidic residues" evidence="1">
    <location>
        <begin position="134"/>
        <end position="143"/>
    </location>
</feature>
<evidence type="ECO:0000313" key="2">
    <source>
        <dbReference type="EMBL" id="OBZ71271.1"/>
    </source>
</evidence>
<feature type="compositionally biased region" description="Gly residues" evidence="1">
    <location>
        <begin position="111"/>
        <end position="120"/>
    </location>
</feature>
<feature type="compositionally biased region" description="Basic and acidic residues" evidence="1">
    <location>
        <begin position="144"/>
        <end position="156"/>
    </location>
</feature>
<dbReference type="OrthoDB" id="2744058at2759"/>